<name>A0ABY9AWT4_PARCI</name>
<feature type="transmembrane region" description="Helical" evidence="1">
    <location>
        <begin position="64"/>
        <end position="87"/>
    </location>
</feature>
<evidence type="ECO:0000313" key="3">
    <source>
        <dbReference type="Proteomes" id="UP001242732"/>
    </source>
</evidence>
<proteinExistence type="predicted"/>
<accession>A0ABY9AWT4</accession>
<dbReference type="EMBL" id="CP127363">
    <property type="protein sequence ID" value="WIY51234.1"/>
    <property type="molecule type" value="Genomic_DNA"/>
</dbReference>
<evidence type="ECO:0000313" key="2">
    <source>
        <dbReference type="EMBL" id="WIY51234.1"/>
    </source>
</evidence>
<reference evidence="2 3" key="1">
    <citation type="submission" date="2023-06" db="EMBL/GenBank/DDBJ databases">
        <authorList>
            <person name="Ham H."/>
            <person name="Park D.S."/>
        </authorList>
    </citation>
    <scope>NUCLEOTIDE SEQUENCE [LARGE SCALE GENOMIC DNA]</scope>
    <source>
        <strain evidence="2 3">KACC 17005</strain>
    </source>
</reference>
<keyword evidence="1" id="KW-0472">Membrane</keyword>
<organism evidence="2 3">
    <name type="scientific">Paracidovorax citrulli</name>
    <name type="common">Acidovorax citrulli</name>
    <dbReference type="NCBI Taxonomy" id="80869"/>
    <lineage>
        <taxon>Bacteria</taxon>
        <taxon>Pseudomonadati</taxon>
        <taxon>Pseudomonadota</taxon>
        <taxon>Betaproteobacteria</taxon>
        <taxon>Burkholderiales</taxon>
        <taxon>Comamonadaceae</taxon>
        <taxon>Paracidovorax</taxon>
    </lineage>
</organism>
<dbReference type="RefSeq" id="WP_011795860.1">
    <property type="nucleotide sequence ID" value="NZ_CP023687.1"/>
</dbReference>
<keyword evidence="3" id="KW-1185">Reference proteome</keyword>
<dbReference type="Proteomes" id="UP001242732">
    <property type="component" value="Chromosome"/>
</dbReference>
<feature type="transmembrane region" description="Helical" evidence="1">
    <location>
        <begin position="107"/>
        <end position="127"/>
    </location>
</feature>
<evidence type="ECO:0000256" key="1">
    <source>
        <dbReference type="SAM" id="Phobius"/>
    </source>
</evidence>
<keyword evidence="1" id="KW-0812">Transmembrane</keyword>
<sequence length="130" mass="14530">MRHNNDEQLFLAIVLIVTGLAAAGIWKFSQAMGLDMWTGFRLIVGIITITGILWLVWSQTDLSIGATLPLALAVVWINFWPALDVWATPNVPSFMLDSAEPRWFGTWYAKIAGLVAILGIGYGPWLWRSR</sequence>
<feature type="transmembrane region" description="Helical" evidence="1">
    <location>
        <begin position="38"/>
        <end position="57"/>
    </location>
</feature>
<keyword evidence="1" id="KW-1133">Transmembrane helix</keyword>
<protein>
    <submittedName>
        <fullName evidence="2">Uncharacterized protein</fullName>
    </submittedName>
</protein>
<feature type="transmembrane region" description="Helical" evidence="1">
    <location>
        <begin position="9"/>
        <end position="26"/>
    </location>
</feature>
<gene>
    <name evidence="2" type="ORF">QRO08_11930</name>
</gene>